<dbReference type="EC" id="3.4.26.1" evidence="10"/>
<protein>
    <recommendedName>
        <fullName evidence="10">intramembrane prenyl-peptidase Rce1</fullName>
        <ecNumber evidence="10">3.4.26.1</ecNumber>
    </recommendedName>
</protein>
<reference evidence="13" key="1">
    <citation type="submission" date="2023-06" db="EMBL/GenBank/DDBJ databases">
        <authorList>
            <person name="Noh H."/>
        </authorList>
    </citation>
    <scope>NUCLEOTIDE SEQUENCE</scope>
    <source>
        <strain evidence="13">DUCC20226</strain>
    </source>
</reference>
<dbReference type="GO" id="GO:0004222">
    <property type="term" value="F:metalloendopeptidase activity"/>
    <property type="evidence" value="ECO:0007669"/>
    <property type="project" value="InterPro"/>
</dbReference>
<evidence type="ECO:0000256" key="1">
    <source>
        <dbReference type="ARBA" id="ARBA00004477"/>
    </source>
</evidence>
<evidence type="ECO:0000256" key="4">
    <source>
        <dbReference type="ARBA" id="ARBA00022692"/>
    </source>
</evidence>
<feature type="transmembrane region" description="Helical" evidence="11">
    <location>
        <begin position="109"/>
        <end position="132"/>
    </location>
</feature>
<keyword evidence="7 11" id="KW-1133">Transmembrane helix</keyword>
<keyword evidence="14" id="KW-1185">Reference proteome</keyword>
<feature type="transmembrane region" description="Helical" evidence="11">
    <location>
        <begin position="265"/>
        <end position="282"/>
    </location>
</feature>
<dbReference type="GO" id="GO:0071586">
    <property type="term" value="P:CAAX-box protein processing"/>
    <property type="evidence" value="ECO:0007669"/>
    <property type="project" value="InterPro"/>
</dbReference>
<evidence type="ECO:0000256" key="7">
    <source>
        <dbReference type="ARBA" id="ARBA00022989"/>
    </source>
</evidence>
<dbReference type="InterPro" id="IPR039731">
    <property type="entry name" value="Rce1"/>
</dbReference>
<evidence type="ECO:0000256" key="2">
    <source>
        <dbReference type="ARBA" id="ARBA00006897"/>
    </source>
</evidence>
<gene>
    <name evidence="13" type="ORF">N8I77_008110</name>
</gene>
<evidence type="ECO:0000256" key="9">
    <source>
        <dbReference type="ARBA" id="ARBA00047280"/>
    </source>
</evidence>
<dbReference type="AlphaFoldDB" id="A0AAD9W2N5"/>
<organism evidence="13 14">
    <name type="scientific">Phomopsis amygdali</name>
    <name type="common">Fusicoccum amygdali</name>
    <dbReference type="NCBI Taxonomy" id="1214568"/>
    <lineage>
        <taxon>Eukaryota</taxon>
        <taxon>Fungi</taxon>
        <taxon>Dikarya</taxon>
        <taxon>Ascomycota</taxon>
        <taxon>Pezizomycotina</taxon>
        <taxon>Sordariomycetes</taxon>
        <taxon>Sordariomycetidae</taxon>
        <taxon>Diaporthales</taxon>
        <taxon>Diaporthaceae</taxon>
        <taxon>Diaporthe</taxon>
    </lineage>
</organism>
<feature type="transmembrane region" description="Helical" evidence="11">
    <location>
        <begin position="287"/>
        <end position="307"/>
    </location>
</feature>
<evidence type="ECO:0000259" key="12">
    <source>
        <dbReference type="Pfam" id="PF02517"/>
    </source>
</evidence>
<sequence length="357" mass="39073">MHFGGSTVVGKLSRVLGSFSRCFTCVYIAQHKERLVLSSGVKMPSITKYLTELLYKKEAEAPPPITTSTAVLLLVLYTLLYVIPFYLSPKTRPSPTLSRDAPSVIRARITSVTITCAVTSLTTFAVLTRVGGYDAGGALHALGYWPVGLAEALKALLLTATLFLGPLFEALVVEDGWRDWVALEPVKEVLREMTAWRNIVAGPLTEEILFRSAAVPLMVLARTPLARTIFVSPLVFGLAHVHHFYEFRVTHPGVPPAAALLRSAFQLGYTTLFGAYATFVYLRSGSLLAVFAVHVLCNCMGLPRVWGSVEGRGRNGDAVPVGRVWSLAYYVLLVVGAVGWWRQLWTWTESSNALVAM</sequence>
<evidence type="ECO:0000256" key="5">
    <source>
        <dbReference type="ARBA" id="ARBA00022801"/>
    </source>
</evidence>
<feature type="transmembrane region" description="Helical" evidence="11">
    <location>
        <begin position="152"/>
        <end position="173"/>
    </location>
</feature>
<comment type="subcellular location">
    <subcellularLocation>
        <location evidence="1">Endoplasmic reticulum membrane</location>
        <topology evidence="1">Multi-pass membrane protein</topology>
    </subcellularLocation>
</comment>
<feature type="transmembrane region" description="Helical" evidence="11">
    <location>
        <begin position="327"/>
        <end position="345"/>
    </location>
</feature>
<evidence type="ECO:0000313" key="13">
    <source>
        <dbReference type="EMBL" id="KAK2605259.1"/>
    </source>
</evidence>
<keyword evidence="5" id="KW-0378">Hydrolase</keyword>
<proteinExistence type="inferred from homology"/>
<keyword evidence="4 11" id="KW-0812">Transmembrane</keyword>
<evidence type="ECO:0000256" key="6">
    <source>
        <dbReference type="ARBA" id="ARBA00022824"/>
    </source>
</evidence>
<dbReference type="Pfam" id="PF02517">
    <property type="entry name" value="Rce1-like"/>
    <property type="match status" value="1"/>
</dbReference>
<evidence type="ECO:0000256" key="10">
    <source>
        <dbReference type="ARBA" id="ARBA00049729"/>
    </source>
</evidence>
<evidence type="ECO:0000256" key="8">
    <source>
        <dbReference type="ARBA" id="ARBA00023136"/>
    </source>
</evidence>
<comment type="caution">
    <text evidence="13">The sequence shown here is derived from an EMBL/GenBank/DDBJ whole genome shotgun (WGS) entry which is preliminary data.</text>
</comment>
<evidence type="ECO:0000256" key="11">
    <source>
        <dbReference type="SAM" id="Phobius"/>
    </source>
</evidence>
<dbReference type="PANTHER" id="PTHR13046">
    <property type="entry name" value="PROTEASE U48 CAAX PRENYL PROTEASE RCE1"/>
    <property type="match status" value="1"/>
</dbReference>
<evidence type="ECO:0000313" key="14">
    <source>
        <dbReference type="Proteomes" id="UP001265746"/>
    </source>
</evidence>
<dbReference type="EMBL" id="JAUJFL010000004">
    <property type="protein sequence ID" value="KAK2605259.1"/>
    <property type="molecule type" value="Genomic_DNA"/>
</dbReference>
<comment type="similarity">
    <text evidence="2">Belongs to the peptidase U48 family.</text>
</comment>
<comment type="catalytic activity">
    <reaction evidence="9">
        <text>Hydrolyzes the peptide bond -P2-(S-farnesyl or geranylgeranyl)C-P1'-P2'-P3'-COOH where P1' and P2' are amino acids with aliphatic sidechains and P3' is any C-terminal residue.</text>
        <dbReference type="EC" id="3.4.26.1"/>
    </reaction>
</comment>
<keyword evidence="6" id="KW-0256">Endoplasmic reticulum</keyword>
<accession>A0AAD9W2N5</accession>
<evidence type="ECO:0000256" key="3">
    <source>
        <dbReference type="ARBA" id="ARBA00022670"/>
    </source>
</evidence>
<feature type="domain" description="CAAX prenyl protease 2/Lysostaphin resistance protein A-like" evidence="12">
    <location>
        <begin position="196"/>
        <end position="300"/>
    </location>
</feature>
<dbReference type="GO" id="GO:0005789">
    <property type="term" value="C:endoplasmic reticulum membrane"/>
    <property type="evidence" value="ECO:0007669"/>
    <property type="project" value="UniProtKB-SubCell"/>
</dbReference>
<feature type="transmembrane region" description="Helical" evidence="11">
    <location>
        <begin position="65"/>
        <end position="88"/>
    </location>
</feature>
<dbReference type="PANTHER" id="PTHR13046:SF0">
    <property type="entry name" value="CAAX PRENYL PROTEASE 2"/>
    <property type="match status" value="1"/>
</dbReference>
<feature type="transmembrane region" description="Helical" evidence="11">
    <location>
        <begin position="225"/>
        <end position="245"/>
    </location>
</feature>
<keyword evidence="3" id="KW-0645">Protease</keyword>
<name>A0AAD9W2N5_PHOAM</name>
<dbReference type="Proteomes" id="UP001265746">
    <property type="component" value="Unassembled WGS sequence"/>
</dbReference>
<dbReference type="InterPro" id="IPR003675">
    <property type="entry name" value="Rce1/LyrA-like_dom"/>
</dbReference>
<keyword evidence="8 11" id="KW-0472">Membrane</keyword>